<dbReference type="GO" id="GO:0005524">
    <property type="term" value="F:ATP binding"/>
    <property type="evidence" value="ECO:0007669"/>
    <property type="project" value="UniProtKB-UniRule"/>
</dbReference>
<dbReference type="STRING" id="3088.A0A383VSC0"/>
<keyword evidence="5 6" id="KW-0067">ATP-binding</keyword>
<feature type="region of interest" description="Disordered" evidence="7">
    <location>
        <begin position="33"/>
        <end position="52"/>
    </location>
</feature>
<evidence type="ECO:0000256" key="4">
    <source>
        <dbReference type="ARBA" id="ARBA00022777"/>
    </source>
</evidence>
<evidence type="ECO:0000256" key="3">
    <source>
        <dbReference type="ARBA" id="ARBA00022741"/>
    </source>
</evidence>
<dbReference type="PANTHER" id="PTHR44329:SF214">
    <property type="entry name" value="PROTEIN KINASE DOMAIN-CONTAINING PROTEIN"/>
    <property type="match status" value="1"/>
</dbReference>
<feature type="domain" description="Protein kinase" evidence="9">
    <location>
        <begin position="250"/>
        <end position="634"/>
    </location>
</feature>
<gene>
    <name evidence="10" type="ORF">BQ4739_LOCUS8158</name>
</gene>
<dbReference type="AlphaFoldDB" id="A0A383VSC0"/>
<dbReference type="EMBL" id="FNXT01000813">
    <property type="protein sequence ID" value="SZX67803.1"/>
    <property type="molecule type" value="Genomic_DNA"/>
</dbReference>
<feature type="chain" id="PRO_5017070394" description="Protein kinase domain-containing protein" evidence="8">
    <location>
        <begin position="29"/>
        <end position="1015"/>
    </location>
</feature>
<dbReference type="PANTHER" id="PTHR44329">
    <property type="entry name" value="SERINE/THREONINE-PROTEIN KINASE TNNI3K-RELATED"/>
    <property type="match status" value="1"/>
</dbReference>
<evidence type="ECO:0000256" key="1">
    <source>
        <dbReference type="ARBA" id="ARBA00022527"/>
    </source>
</evidence>
<dbReference type="InterPro" id="IPR051681">
    <property type="entry name" value="Ser/Thr_Kinases-Pseudokinases"/>
</dbReference>
<proteinExistence type="predicted"/>
<keyword evidence="11" id="KW-1185">Reference proteome</keyword>
<evidence type="ECO:0000313" key="10">
    <source>
        <dbReference type="EMBL" id="SZX67803.1"/>
    </source>
</evidence>
<evidence type="ECO:0000256" key="2">
    <source>
        <dbReference type="ARBA" id="ARBA00022679"/>
    </source>
</evidence>
<accession>A0A383VSC0</accession>
<dbReference type="GO" id="GO:0004674">
    <property type="term" value="F:protein serine/threonine kinase activity"/>
    <property type="evidence" value="ECO:0007669"/>
    <property type="project" value="UniProtKB-KW"/>
</dbReference>
<dbReference type="SMART" id="SM00220">
    <property type="entry name" value="S_TKc"/>
    <property type="match status" value="1"/>
</dbReference>
<dbReference type="InterPro" id="IPR000719">
    <property type="entry name" value="Prot_kinase_dom"/>
</dbReference>
<dbReference type="PROSITE" id="PS00108">
    <property type="entry name" value="PROTEIN_KINASE_ST"/>
    <property type="match status" value="1"/>
</dbReference>
<dbReference type="InterPro" id="IPR001245">
    <property type="entry name" value="Ser-Thr/Tyr_kinase_cat_dom"/>
</dbReference>
<dbReference type="InterPro" id="IPR017441">
    <property type="entry name" value="Protein_kinase_ATP_BS"/>
</dbReference>
<keyword evidence="4" id="KW-0418">Kinase</keyword>
<evidence type="ECO:0000256" key="8">
    <source>
        <dbReference type="SAM" id="SignalP"/>
    </source>
</evidence>
<dbReference type="PROSITE" id="PS50011">
    <property type="entry name" value="PROTEIN_KINASE_DOM"/>
    <property type="match status" value="1"/>
</dbReference>
<keyword evidence="2" id="KW-0808">Transferase</keyword>
<dbReference type="SUPFAM" id="SSF56112">
    <property type="entry name" value="Protein kinase-like (PK-like)"/>
    <property type="match status" value="1"/>
</dbReference>
<feature type="signal peptide" evidence="8">
    <location>
        <begin position="1"/>
        <end position="28"/>
    </location>
</feature>
<feature type="binding site" evidence="6">
    <location>
        <position position="277"/>
    </location>
    <ligand>
        <name>ATP</name>
        <dbReference type="ChEBI" id="CHEBI:30616"/>
    </ligand>
</feature>
<name>A0A383VSC0_TETOB</name>
<feature type="region of interest" description="Disordered" evidence="7">
    <location>
        <begin position="642"/>
        <end position="669"/>
    </location>
</feature>
<keyword evidence="3 6" id="KW-0547">Nucleotide-binding</keyword>
<dbReference type="Proteomes" id="UP000256970">
    <property type="component" value="Unassembled WGS sequence"/>
</dbReference>
<dbReference type="Pfam" id="PF07714">
    <property type="entry name" value="PK_Tyr_Ser-Thr"/>
    <property type="match status" value="2"/>
</dbReference>
<evidence type="ECO:0000313" key="11">
    <source>
        <dbReference type="Proteomes" id="UP000256970"/>
    </source>
</evidence>
<evidence type="ECO:0000256" key="6">
    <source>
        <dbReference type="PROSITE-ProRule" id="PRU10141"/>
    </source>
</evidence>
<feature type="compositionally biased region" description="Low complexity" evidence="7">
    <location>
        <begin position="33"/>
        <end position="46"/>
    </location>
</feature>
<dbReference type="Gene3D" id="3.30.200.20">
    <property type="entry name" value="Phosphorylase Kinase, domain 1"/>
    <property type="match status" value="1"/>
</dbReference>
<dbReference type="InterPro" id="IPR011009">
    <property type="entry name" value="Kinase-like_dom_sf"/>
</dbReference>
<reference evidence="10 11" key="1">
    <citation type="submission" date="2016-10" db="EMBL/GenBank/DDBJ databases">
        <authorList>
            <person name="Cai Z."/>
        </authorList>
    </citation>
    <scope>NUCLEOTIDE SEQUENCE [LARGE SCALE GENOMIC DNA]</scope>
</reference>
<dbReference type="Gene3D" id="1.10.510.10">
    <property type="entry name" value="Transferase(Phosphotransferase) domain 1"/>
    <property type="match status" value="1"/>
</dbReference>
<sequence>MVRAARAAAAATVQALLVLLVALAAALAATSASEQQPAAGAPASSSNTETHSSEDCAVAAAVAVANMAECKQVMPDLQAQQEAEQDKPCCLQQQQQQQQPDHGTTEEPAVQDEPDSSTAASPLLYVITSGCSFPRNSTCNARSARCSFDARSSFNTRSARGSFDARSALGSFDARGSFDLLACKSIDARSSCSSIECNSAAANALVGPGWTRVLSFSNSSSSSNTQASAAAAAADAHDVDAGQGQTDDRVKLGVLIGAGSFAKVYHARWRQQHVAVKVLHLLGRRAAEKAMAEAAVMICTRHPNVVAAHHVTMWQRARRSMGSDECGGGCASSFEQQLQRDGSPCSPASFNNACNSSSSGSSNPSNAAAACNSGSSGSSSDPFNAAAAMASFNSSSGDRSTSIIEGGWGEDELCEHGQEDGDEDVESQAWIVLELCDGTLDDAARSGKLANLESQVASLLDVAQGMAYLHGSSIVHGDLKAANVCYVKAPLGCSNSNRPGSSNGSSRLVCKVTDFTMTRQLDPGQTHASTTTLGTITHVAPEVLLSGKQTKAGDVYSFGMLIWEVLHGRSPYSDCHHEVEIMERVLVKQGRPAWDPAACTSSPQLASLAAQCWASEASQRPSFEAICAALLQLLGQARGVPQQQQQQLMKPHAGQLAPAGAEDEEDEHAGCGMAAEPQQAGSSTVSTVSTTWLEADEETDLLRELKCKNNSTAAESASTPRAAAPLAAAAGFTEMASSSSSSIVLPRWLPPRRSTSLSASSFTAAALDPLLYTIPEIPTGLVQLDAVSDGGAGCSCNGGLDALHHADQGLVKTLGRVRRLSNSSSSCAAGLEGVLGAAGGPGAAAAGAGFDGFEAEAAAAAERLQHVLRGRQAGGVLLAGAAAAAADDDDDDTRCGAGFAAQAPLLQQQVLRGRQAGGVVLAGVAGARQSRVHVRFGDFAADDPAVSWLLGQMPPQEDPAVDGIDAAEKEAGDVRGQGRVGGKSGQGLCRSAAKQAKQPVYASAGPASGYHSGYW</sequence>
<organism evidence="10 11">
    <name type="scientific">Tetradesmus obliquus</name>
    <name type="common">Green alga</name>
    <name type="synonym">Acutodesmus obliquus</name>
    <dbReference type="NCBI Taxonomy" id="3088"/>
    <lineage>
        <taxon>Eukaryota</taxon>
        <taxon>Viridiplantae</taxon>
        <taxon>Chlorophyta</taxon>
        <taxon>core chlorophytes</taxon>
        <taxon>Chlorophyceae</taxon>
        <taxon>CS clade</taxon>
        <taxon>Sphaeropleales</taxon>
        <taxon>Scenedesmaceae</taxon>
        <taxon>Tetradesmus</taxon>
    </lineage>
</organism>
<evidence type="ECO:0000259" key="9">
    <source>
        <dbReference type="PROSITE" id="PS50011"/>
    </source>
</evidence>
<evidence type="ECO:0000256" key="5">
    <source>
        <dbReference type="ARBA" id="ARBA00022840"/>
    </source>
</evidence>
<dbReference type="PROSITE" id="PS00107">
    <property type="entry name" value="PROTEIN_KINASE_ATP"/>
    <property type="match status" value="1"/>
</dbReference>
<protein>
    <recommendedName>
        <fullName evidence="9">Protein kinase domain-containing protein</fullName>
    </recommendedName>
</protein>
<dbReference type="InterPro" id="IPR008271">
    <property type="entry name" value="Ser/Thr_kinase_AS"/>
</dbReference>
<feature type="region of interest" description="Disordered" evidence="7">
    <location>
        <begin position="89"/>
        <end position="118"/>
    </location>
</feature>
<keyword evidence="8" id="KW-0732">Signal</keyword>
<keyword evidence="1" id="KW-0723">Serine/threonine-protein kinase</keyword>
<evidence type="ECO:0000256" key="7">
    <source>
        <dbReference type="SAM" id="MobiDB-lite"/>
    </source>
</evidence>